<sequence length="74" mass="8055">MEKTDARSATNGNECLTPRNCAFRIPAASKCPPPPKKKAVTGRKQPPPTSGYFHPPDLDALFSMPPSSRWEACV</sequence>
<dbReference type="GO" id="GO:0005634">
    <property type="term" value="C:nucleus"/>
    <property type="evidence" value="ECO:0007669"/>
    <property type="project" value="TreeGrafter"/>
</dbReference>
<evidence type="ECO:0000313" key="4">
    <source>
        <dbReference type="EMBL" id="KAG6603646.1"/>
    </source>
</evidence>
<accession>A0AAV6NVQ4</accession>
<gene>
    <name evidence="4" type="primary">SMR4</name>
    <name evidence="4" type="ORF">SDJN03_04255</name>
</gene>
<proteinExistence type="predicted"/>
<keyword evidence="5" id="KW-1185">Reference proteome</keyword>
<dbReference type="GO" id="GO:0004860">
    <property type="term" value="F:protein kinase inhibitor activity"/>
    <property type="evidence" value="ECO:0007669"/>
    <property type="project" value="UniProtKB-KW"/>
</dbReference>
<dbReference type="PANTHER" id="PTHR33142:SF110">
    <property type="entry name" value="CYCLIN-DEPENDENT PROTEIN KINASE INHIBITOR SMR4"/>
    <property type="match status" value="1"/>
</dbReference>
<feature type="non-terminal residue" evidence="4">
    <location>
        <position position="1"/>
    </location>
</feature>
<evidence type="ECO:0000256" key="1">
    <source>
        <dbReference type="ARBA" id="ARBA00023013"/>
    </source>
</evidence>
<name>A0AAV6NVQ4_9ROSI</name>
<dbReference type="PANTHER" id="PTHR33142">
    <property type="entry name" value="CYCLIN-DEPENDENT PROTEIN KINASE INHIBITOR SMR13"/>
    <property type="match status" value="1"/>
</dbReference>
<keyword evidence="2" id="KW-0131">Cell cycle</keyword>
<protein>
    <submittedName>
        <fullName evidence="4">Cyclin-dependent protein kinase inhibitor SMR4</fullName>
    </submittedName>
</protein>
<reference evidence="4 5" key="1">
    <citation type="journal article" date="2021" name="Hortic Res">
        <title>The domestication of Cucurbita argyrosperma as revealed by the genome of its wild relative.</title>
        <authorList>
            <person name="Barrera-Redondo J."/>
            <person name="Sanchez-de la Vega G."/>
            <person name="Aguirre-Liguori J.A."/>
            <person name="Castellanos-Morales G."/>
            <person name="Gutierrez-Guerrero Y.T."/>
            <person name="Aguirre-Dugua X."/>
            <person name="Aguirre-Planter E."/>
            <person name="Tenaillon M.I."/>
            <person name="Lira-Saade R."/>
            <person name="Eguiarte L.E."/>
        </authorList>
    </citation>
    <scope>NUCLEOTIDE SEQUENCE [LARGE SCALE GENOMIC DNA]</scope>
    <source>
        <strain evidence="4">JBR-2021</strain>
    </source>
</reference>
<dbReference type="InterPro" id="IPR040389">
    <property type="entry name" value="SMR"/>
</dbReference>
<organism evidence="4 5">
    <name type="scientific">Cucurbita argyrosperma subsp. sororia</name>
    <dbReference type="NCBI Taxonomy" id="37648"/>
    <lineage>
        <taxon>Eukaryota</taxon>
        <taxon>Viridiplantae</taxon>
        <taxon>Streptophyta</taxon>
        <taxon>Embryophyta</taxon>
        <taxon>Tracheophyta</taxon>
        <taxon>Spermatophyta</taxon>
        <taxon>Magnoliopsida</taxon>
        <taxon>eudicotyledons</taxon>
        <taxon>Gunneridae</taxon>
        <taxon>Pentapetalae</taxon>
        <taxon>rosids</taxon>
        <taxon>fabids</taxon>
        <taxon>Cucurbitales</taxon>
        <taxon>Cucurbitaceae</taxon>
        <taxon>Cucurbiteae</taxon>
        <taxon>Cucurbita</taxon>
    </lineage>
</organism>
<evidence type="ECO:0000313" key="5">
    <source>
        <dbReference type="Proteomes" id="UP000685013"/>
    </source>
</evidence>
<dbReference type="Proteomes" id="UP000685013">
    <property type="component" value="Chromosome 3"/>
</dbReference>
<evidence type="ECO:0000256" key="2">
    <source>
        <dbReference type="ARBA" id="ARBA00023306"/>
    </source>
</evidence>
<comment type="caution">
    <text evidence="4">The sequence shown here is derived from an EMBL/GenBank/DDBJ whole genome shotgun (WGS) entry which is preliminary data.</text>
</comment>
<keyword evidence="1 4" id="KW-0649">Protein kinase inhibitor</keyword>
<feature type="region of interest" description="Disordered" evidence="3">
    <location>
        <begin position="27"/>
        <end position="57"/>
    </location>
</feature>
<dbReference type="EMBL" id="JAGKQH010000003">
    <property type="protein sequence ID" value="KAG6603646.1"/>
    <property type="molecule type" value="Genomic_DNA"/>
</dbReference>
<dbReference type="GO" id="GO:0032875">
    <property type="term" value="P:regulation of DNA endoreduplication"/>
    <property type="evidence" value="ECO:0007669"/>
    <property type="project" value="InterPro"/>
</dbReference>
<evidence type="ECO:0000256" key="3">
    <source>
        <dbReference type="SAM" id="MobiDB-lite"/>
    </source>
</evidence>
<dbReference type="AlphaFoldDB" id="A0AAV6NVQ4"/>